<dbReference type="InterPro" id="IPR053211">
    <property type="entry name" value="DNA_repair-toleration"/>
</dbReference>
<evidence type="ECO:0000259" key="8">
    <source>
        <dbReference type="Pfam" id="PF08263"/>
    </source>
</evidence>
<keyword evidence="6" id="KW-1133">Transmembrane helix</keyword>
<dbReference type="EMBL" id="SZYD01000006">
    <property type="protein sequence ID" value="KAD5961594.1"/>
    <property type="molecule type" value="Genomic_DNA"/>
</dbReference>
<accession>A0A5N6P8J6</accession>
<comment type="caution">
    <text evidence="10">The sequence shown here is derived from an EMBL/GenBank/DDBJ whole genome shotgun (WGS) entry which is preliminary data.</text>
</comment>
<dbReference type="Proteomes" id="UP000326396">
    <property type="component" value="Linkage Group LG14"/>
</dbReference>
<dbReference type="Pfam" id="PF08263">
    <property type="entry name" value="LRRNT_2"/>
    <property type="match status" value="1"/>
</dbReference>
<evidence type="ECO:0000259" key="9">
    <source>
        <dbReference type="Pfam" id="PF23598"/>
    </source>
</evidence>
<reference evidence="10 11" key="1">
    <citation type="submission" date="2019-05" db="EMBL/GenBank/DDBJ databases">
        <title>Mikania micrantha, genome provides insights into the molecular mechanism of rapid growth.</title>
        <authorList>
            <person name="Liu B."/>
        </authorList>
    </citation>
    <scope>NUCLEOTIDE SEQUENCE [LARGE SCALE GENOMIC DNA]</scope>
    <source>
        <strain evidence="10">NLD-2019</strain>
        <tissue evidence="10">Leaf</tissue>
    </source>
</reference>
<evidence type="ECO:0000313" key="10">
    <source>
        <dbReference type="EMBL" id="KAD5961594.1"/>
    </source>
</evidence>
<keyword evidence="4" id="KW-0732">Signal</keyword>
<dbReference type="Pfam" id="PF00560">
    <property type="entry name" value="LRR_1"/>
    <property type="match status" value="1"/>
</dbReference>
<dbReference type="InterPro" id="IPR055414">
    <property type="entry name" value="LRR_R13L4/SHOC2-like"/>
</dbReference>
<keyword evidence="5" id="KW-0677">Repeat</keyword>
<feature type="domain" description="Leucine-rich repeat-containing N-terminal plant-type" evidence="8">
    <location>
        <begin position="33"/>
        <end position="72"/>
    </location>
</feature>
<dbReference type="AlphaFoldDB" id="A0A5N6P8J6"/>
<dbReference type="OrthoDB" id="676979at2759"/>
<dbReference type="FunFam" id="3.80.10.10:FF:000095">
    <property type="entry name" value="LRR receptor-like serine/threonine-protein kinase GSO1"/>
    <property type="match status" value="1"/>
</dbReference>
<keyword evidence="2" id="KW-0433">Leucine-rich repeat</keyword>
<dbReference type="Pfam" id="PF13855">
    <property type="entry name" value="LRR_8"/>
    <property type="match status" value="1"/>
</dbReference>
<dbReference type="Gene3D" id="3.80.10.10">
    <property type="entry name" value="Ribonuclease Inhibitor"/>
    <property type="match status" value="2"/>
</dbReference>
<keyword evidence="7" id="KW-0472">Membrane</keyword>
<evidence type="ECO:0000256" key="1">
    <source>
        <dbReference type="ARBA" id="ARBA00004167"/>
    </source>
</evidence>
<dbReference type="GO" id="GO:0016020">
    <property type="term" value="C:membrane"/>
    <property type="evidence" value="ECO:0007669"/>
    <property type="project" value="UniProtKB-SubCell"/>
</dbReference>
<evidence type="ECO:0000256" key="3">
    <source>
        <dbReference type="ARBA" id="ARBA00022692"/>
    </source>
</evidence>
<dbReference type="PRINTS" id="PR00019">
    <property type="entry name" value="LEURICHRPT"/>
</dbReference>
<sequence length="452" mass="49925">MKSSISSSSSATHFLIYSLVIYLTSTIISRGNETDHYALLKIKSLVTHDPYGALASWNNSFDHFCEWDHVYCGKRHRRVTDIRIVKVLRIREVKDGEWIVFEYHLSFEEQVIFSSQLNFLSLYGNQLHGNLPTSIGNLVGLETLALDGNQLAGNIPITISNLQKLQAIYLEENRLSGRIPDAMGNLSSLISLNLSSNMLEGVIPSSLGNCRKLLALHLNDNKLSGKIPVQLLQVSTLSIILDLSQNNLFGLLPTEVGDLNMLTILDLSDNNLSGAIPISLGDCGSLLALSLKGNLFQGVIPQSLSSLKALVELDISHNKLSGQIPRFLQQLKLEHLNLSYNDFEGETPMVGVFANESALSVLGNSRLCGGIVELGLPKCKKTKKYAKKFPLFEAEVVNEIREEANMKTIIEECVVSTVKIGVSCSMDSPTQRMDIKNVVHELQHILNTLQNI</sequence>
<name>A0A5N6P8J6_9ASTR</name>
<gene>
    <name evidence="10" type="ORF">E3N88_13067</name>
</gene>
<evidence type="ECO:0000256" key="2">
    <source>
        <dbReference type="ARBA" id="ARBA00022614"/>
    </source>
</evidence>
<keyword evidence="3" id="KW-0812">Transmembrane</keyword>
<evidence type="ECO:0000256" key="7">
    <source>
        <dbReference type="ARBA" id="ARBA00023136"/>
    </source>
</evidence>
<dbReference type="SUPFAM" id="SSF52058">
    <property type="entry name" value="L domain-like"/>
    <property type="match status" value="1"/>
</dbReference>
<dbReference type="PANTHER" id="PTHR48060:SF21">
    <property type="entry name" value="L DOMAIN-LIKE PROTEIN"/>
    <property type="match status" value="1"/>
</dbReference>
<dbReference type="InterPro" id="IPR013210">
    <property type="entry name" value="LRR_N_plant-typ"/>
</dbReference>
<evidence type="ECO:0000256" key="4">
    <source>
        <dbReference type="ARBA" id="ARBA00022729"/>
    </source>
</evidence>
<organism evidence="10 11">
    <name type="scientific">Mikania micrantha</name>
    <name type="common">bitter vine</name>
    <dbReference type="NCBI Taxonomy" id="192012"/>
    <lineage>
        <taxon>Eukaryota</taxon>
        <taxon>Viridiplantae</taxon>
        <taxon>Streptophyta</taxon>
        <taxon>Embryophyta</taxon>
        <taxon>Tracheophyta</taxon>
        <taxon>Spermatophyta</taxon>
        <taxon>Magnoliopsida</taxon>
        <taxon>eudicotyledons</taxon>
        <taxon>Gunneridae</taxon>
        <taxon>Pentapetalae</taxon>
        <taxon>asterids</taxon>
        <taxon>campanulids</taxon>
        <taxon>Asterales</taxon>
        <taxon>Asteraceae</taxon>
        <taxon>Asteroideae</taxon>
        <taxon>Heliantheae alliance</taxon>
        <taxon>Eupatorieae</taxon>
        <taxon>Mikania</taxon>
    </lineage>
</organism>
<protein>
    <submittedName>
        <fullName evidence="10">Uncharacterized protein</fullName>
    </submittedName>
</protein>
<dbReference type="InterPro" id="IPR001611">
    <property type="entry name" value="Leu-rich_rpt"/>
</dbReference>
<keyword evidence="11" id="KW-1185">Reference proteome</keyword>
<proteinExistence type="predicted"/>
<evidence type="ECO:0000313" key="11">
    <source>
        <dbReference type="Proteomes" id="UP000326396"/>
    </source>
</evidence>
<evidence type="ECO:0000256" key="6">
    <source>
        <dbReference type="ARBA" id="ARBA00022989"/>
    </source>
</evidence>
<comment type="subcellular location">
    <subcellularLocation>
        <location evidence="1">Membrane</location>
        <topology evidence="1">Single-pass membrane protein</topology>
    </subcellularLocation>
</comment>
<feature type="domain" description="Disease resistance R13L4/SHOC-2-like LRR" evidence="9">
    <location>
        <begin position="114"/>
        <end position="220"/>
    </location>
</feature>
<dbReference type="Pfam" id="PF23598">
    <property type="entry name" value="LRR_14"/>
    <property type="match status" value="1"/>
</dbReference>
<dbReference type="PANTHER" id="PTHR48060">
    <property type="entry name" value="DNA DAMAGE-REPAIR/TOLERATION PROTEIN DRT100"/>
    <property type="match status" value="1"/>
</dbReference>
<dbReference type="InterPro" id="IPR032675">
    <property type="entry name" value="LRR_dom_sf"/>
</dbReference>
<evidence type="ECO:0000256" key="5">
    <source>
        <dbReference type="ARBA" id="ARBA00022737"/>
    </source>
</evidence>